<accession>A0A5K3FKI8</accession>
<feature type="signal peptide" evidence="3">
    <location>
        <begin position="1"/>
        <end position="25"/>
    </location>
</feature>
<feature type="compositionally biased region" description="Pro residues" evidence="1">
    <location>
        <begin position="164"/>
        <end position="181"/>
    </location>
</feature>
<evidence type="ECO:0000256" key="1">
    <source>
        <dbReference type="SAM" id="MobiDB-lite"/>
    </source>
</evidence>
<protein>
    <submittedName>
        <fullName evidence="4">Transmembrane protein</fullName>
    </submittedName>
</protein>
<keyword evidence="2" id="KW-0812">Transmembrane</keyword>
<evidence type="ECO:0000256" key="3">
    <source>
        <dbReference type="SAM" id="SignalP"/>
    </source>
</evidence>
<feature type="region of interest" description="Disordered" evidence="1">
    <location>
        <begin position="369"/>
        <end position="431"/>
    </location>
</feature>
<evidence type="ECO:0000313" key="4">
    <source>
        <dbReference type="WBParaSite" id="MCU_009164-RA"/>
    </source>
</evidence>
<feature type="region of interest" description="Disordered" evidence="1">
    <location>
        <begin position="161"/>
        <end position="199"/>
    </location>
</feature>
<feature type="chain" id="PRO_5024341623" evidence="3">
    <location>
        <begin position="26"/>
        <end position="515"/>
    </location>
</feature>
<name>A0A5K3FKI8_MESCO</name>
<organism evidence="4">
    <name type="scientific">Mesocestoides corti</name>
    <name type="common">Flatworm</name>
    <dbReference type="NCBI Taxonomy" id="53468"/>
    <lineage>
        <taxon>Eukaryota</taxon>
        <taxon>Metazoa</taxon>
        <taxon>Spiralia</taxon>
        <taxon>Lophotrochozoa</taxon>
        <taxon>Platyhelminthes</taxon>
        <taxon>Cestoda</taxon>
        <taxon>Eucestoda</taxon>
        <taxon>Cyclophyllidea</taxon>
        <taxon>Mesocestoididae</taxon>
        <taxon>Mesocestoides</taxon>
    </lineage>
</organism>
<keyword evidence="3" id="KW-0732">Signal</keyword>
<reference evidence="4" key="1">
    <citation type="submission" date="2019-11" db="UniProtKB">
        <authorList>
            <consortium name="WormBaseParasite"/>
        </authorList>
    </citation>
    <scope>IDENTIFICATION</scope>
</reference>
<evidence type="ECO:0000256" key="2">
    <source>
        <dbReference type="SAM" id="Phobius"/>
    </source>
</evidence>
<proteinExistence type="predicted"/>
<keyword evidence="2" id="KW-0472">Membrane</keyword>
<dbReference type="AlphaFoldDB" id="A0A5K3FKI8"/>
<feature type="compositionally biased region" description="Low complexity" evidence="1">
    <location>
        <begin position="369"/>
        <end position="381"/>
    </location>
</feature>
<sequence>MLPYLHQLGLLTAIALLLSVWPCGGWLRLDGDTATHRRYARQYEAPEISMRAVSPHWINIQCTIPRSSSGFKVFIICPALDAPCYENCQPTQTCPDTSVATSKCLPDRSAVNCSQVVETDGRTVVDLWIDKRNSRLHGPWVCSSLGVKSSVVNVLSESKDAQALPPPLPPPPPPPPQPPQQATPNTTEATPLEDLKGTFPQADEGEKPSYYAFASFLSQSPWIFCLIAIFIISVTVNLILWCRWCLVCIFTARRRKYNEDQKTLGDMICLPTNMSRTHSGLWEHDVYPSNAGDALHNSACFDEPSSNFQRFGTFGPNTFYFDQPQQQVPTTFTDLAFPQYFSTMQPNQLWRTRSAAATVFPSTFSAATGRRSRLRSGTGSLHHVPSQRTPLIDNSPLPPPPPPPALPIPTPQTSKEPRRFPRITMSPTPPAATVYDDVASSSTITVISRDGRKPATQMAPQLPSMAEFDLAPKTPNTTSIYTAHTANPYRSQMETFRSESSEMRGVDNDADILNH</sequence>
<dbReference type="WBParaSite" id="MCU_009164-RA">
    <property type="protein sequence ID" value="MCU_009164-RA"/>
    <property type="gene ID" value="MCU_009164"/>
</dbReference>
<keyword evidence="2" id="KW-1133">Transmembrane helix</keyword>
<feature type="transmembrane region" description="Helical" evidence="2">
    <location>
        <begin position="221"/>
        <end position="246"/>
    </location>
</feature>
<feature type="compositionally biased region" description="Pro residues" evidence="1">
    <location>
        <begin position="396"/>
        <end position="410"/>
    </location>
</feature>